<dbReference type="Gene3D" id="1.20.1250.20">
    <property type="entry name" value="MFS general substrate transporter like domains"/>
    <property type="match status" value="2"/>
</dbReference>
<dbReference type="InterPro" id="IPR050189">
    <property type="entry name" value="MFS_Efflux_Transporters"/>
</dbReference>
<evidence type="ECO:0000256" key="5">
    <source>
        <dbReference type="ARBA" id="ARBA00023136"/>
    </source>
</evidence>
<feature type="transmembrane region" description="Helical" evidence="6">
    <location>
        <begin position="161"/>
        <end position="182"/>
    </location>
</feature>
<feature type="transmembrane region" description="Helical" evidence="6">
    <location>
        <begin position="297"/>
        <end position="320"/>
    </location>
</feature>
<keyword evidence="3 6" id="KW-0812">Transmembrane</keyword>
<keyword evidence="2" id="KW-1003">Cell membrane</keyword>
<evidence type="ECO:0000256" key="6">
    <source>
        <dbReference type="SAM" id="Phobius"/>
    </source>
</evidence>
<feature type="transmembrane region" description="Helical" evidence="6">
    <location>
        <begin position="133"/>
        <end position="155"/>
    </location>
</feature>
<reference evidence="8 9" key="1">
    <citation type="journal article" date="2022" name="Int. J. Syst. Evol. Microbiol.">
        <title>Pseudomonas aegrilactucae sp. nov. and Pseudomonas morbosilactucae sp. nov., pathogens causing bacterial rot of lettuce in Japan.</title>
        <authorList>
            <person name="Sawada H."/>
            <person name="Fujikawa T."/>
            <person name="Satou M."/>
        </authorList>
    </citation>
    <scope>NUCLEOTIDE SEQUENCE [LARGE SCALE GENOMIC DNA]</scope>
    <source>
        <strain evidence="8 9">MAFF 302046</strain>
    </source>
</reference>
<feature type="transmembrane region" description="Helical" evidence="6">
    <location>
        <begin position="41"/>
        <end position="67"/>
    </location>
</feature>
<keyword evidence="4 6" id="KW-1133">Transmembrane helix</keyword>
<name>A0ABT0JHH6_9PSED</name>
<dbReference type="Proteomes" id="UP001155163">
    <property type="component" value="Unassembled WGS sequence"/>
</dbReference>
<organism evidence="8 9">
    <name type="scientific">Pseudomonas morbosilactucae</name>
    <dbReference type="NCBI Taxonomy" id="2938197"/>
    <lineage>
        <taxon>Bacteria</taxon>
        <taxon>Pseudomonadati</taxon>
        <taxon>Pseudomonadota</taxon>
        <taxon>Gammaproteobacteria</taxon>
        <taxon>Pseudomonadales</taxon>
        <taxon>Pseudomonadaceae</taxon>
        <taxon>Pseudomonas</taxon>
    </lineage>
</organism>
<feature type="domain" description="Major facilitator superfamily (MFS) profile" evidence="7">
    <location>
        <begin position="8"/>
        <end position="383"/>
    </location>
</feature>
<feature type="transmembrane region" description="Helical" evidence="6">
    <location>
        <begin position="103"/>
        <end position="121"/>
    </location>
</feature>
<sequence length="388" mass="41049">MTPPARGFLRHFLLLAVVSGSTLGMAKIVTTLYALELGANTAQIGLISAMESLGMVFLTLPAGFLIARFGSRRVYLLASLGPALFNLAILLVPGWGWLAAMRLLVGTCVPFRVVAMNTLFLQQLPSLGLKRAGWFRGSVMIGLGLLGPWLGALLYGAAGFAWAFGVIALCFTGMALYGLGFWQESHVAPASGSLGEQLRGLLGQRSLTDSCLIECASSATSSVFATFVLVLCIEELHWPQYQAVALVSAQGVVSVLALFGLGSLISRWGYRRVYPAALVIALLALGLLGWARQFAVLLLAALLLSLASAAIHLANVARLARLQPDKSRLSGLFNLAQTLGMLLGAVLAGLLSHLVGLQLLFPLWGLVLIAGTVGLAGIRITREGQSRR</sequence>
<feature type="transmembrane region" description="Helical" evidence="6">
    <location>
        <begin position="273"/>
        <end position="291"/>
    </location>
</feature>
<dbReference type="InterPro" id="IPR036259">
    <property type="entry name" value="MFS_trans_sf"/>
</dbReference>
<feature type="transmembrane region" description="Helical" evidence="6">
    <location>
        <begin position="211"/>
        <end position="231"/>
    </location>
</feature>
<accession>A0ABT0JHH6</accession>
<dbReference type="EMBL" id="JALQCX010000026">
    <property type="protein sequence ID" value="MCK9815372.1"/>
    <property type="molecule type" value="Genomic_DNA"/>
</dbReference>
<keyword evidence="5 6" id="KW-0472">Membrane</keyword>
<proteinExistence type="predicted"/>
<feature type="transmembrane region" description="Helical" evidence="6">
    <location>
        <begin position="74"/>
        <end position="97"/>
    </location>
</feature>
<protein>
    <submittedName>
        <fullName evidence="8">MFS transporter</fullName>
    </submittedName>
</protein>
<comment type="subcellular location">
    <subcellularLocation>
        <location evidence="1">Cell membrane</location>
        <topology evidence="1">Multi-pass membrane protein</topology>
    </subcellularLocation>
</comment>
<dbReference type="PANTHER" id="PTHR43124">
    <property type="entry name" value="PURINE EFFLUX PUMP PBUE"/>
    <property type="match status" value="1"/>
</dbReference>
<feature type="transmembrane region" description="Helical" evidence="6">
    <location>
        <begin position="243"/>
        <end position="261"/>
    </location>
</feature>
<evidence type="ECO:0000256" key="2">
    <source>
        <dbReference type="ARBA" id="ARBA00022475"/>
    </source>
</evidence>
<dbReference type="InterPro" id="IPR011701">
    <property type="entry name" value="MFS"/>
</dbReference>
<dbReference type="Pfam" id="PF07690">
    <property type="entry name" value="MFS_1"/>
    <property type="match status" value="2"/>
</dbReference>
<evidence type="ECO:0000256" key="1">
    <source>
        <dbReference type="ARBA" id="ARBA00004651"/>
    </source>
</evidence>
<dbReference type="PANTHER" id="PTHR43124:SF3">
    <property type="entry name" value="CHLORAMPHENICOL EFFLUX PUMP RV0191"/>
    <property type="match status" value="1"/>
</dbReference>
<comment type="caution">
    <text evidence="8">The sequence shown here is derived from an EMBL/GenBank/DDBJ whole genome shotgun (WGS) entry which is preliminary data.</text>
</comment>
<feature type="transmembrane region" description="Helical" evidence="6">
    <location>
        <begin position="12"/>
        <end position="35"/>
    </location>
</feature>
<reference evidence="8 9" key="2">
    <citation type="journal article" date="2023" name="Plant Pathol.">
        <title>Dismantling and reorganizing Pseudomonas marginalis sensu#lato.</title>
        <authorList>
            <person name="Sawada H."/>
            <person name="Fujikawa T."/>
            <person name="Satou M."/>
        </authorList>
    </citation>
    <scope>NUCLEOTIDE SEQUENCE [LARGE SCALE GENOMIC DNA]</scope>
    <source>
        <strain evidence="8 9">MAFF 302046</strain>
    </source>
</reference>
<feature type="transmembrane region" description="Helical" evidence="6">
    <location>
        <begin position="361"/>
        <end position="380"/>
    </location>
</feature>
<dbReference type="InterPro" id="IPR020846">
    <property type="entry name" value="MFS_dom"/>
</dbReference>
<evidence type="ECO:0000256" key="4">
    <source>
        <dbReference type="ARBA" id="ARBA00022989"/>
    </source>
</evidence>
<dbReference type="PROSITE" id="PS50850">
    <property type="entry name" value="MFS"/>
    <property type="match status" value="1"/>
</dbReference>
<evidence type="ECO:0000259" key="7">
    <source>
        <dbReference type="PROSITE" id="PS50850"/>
    </source>
</evidence>
<evidence type="ECO:0000313" key="9">
    <source>
        <dbReference type="Proteomes" id="UP001155163"/>
    </source>
</evidence>
<feature type="transmembrane region" description="Helical" evidence="6">
    <location>
        <begin position="332"/>
        <end position="355"/>
    </location>
</feature>
<evidence type="ECO:0000256" key="3">
    <source>
        <dbReference type="ARBA" id="ARBA00022692"/>
    </source>
</evidence>
<gene>
    <name evidence="8" type="ORF">M1B35_14850</name>
</gene>
<keyword evidence="9" id="KW-1185">Reference proteome</keyword>
<dbReference type="SUPFAM" id="SSF103473">
    <property type="entry name" value="MFS general substrate transporter"/>
    <property type="match status" value="1"/>
</dbReference>
<evidence type="ECO:0000313" key="8">
    <source>
        <dbReference type="EMBL" id="MCK9815372.1"/>
    </source>
</evidence>
<dbReference type="RefSeq" id="WP_268262337.1">
    <property type="nucleotide sequence ID" value="NZ_JALQCX010000026.1"/>
</dbReference>